<dbReference type="AlphaFoldDB" id="A0A940X8P3"/>
<keyword evidence="2" id="KW-0238">DNA-binding</keyword>
<evidence type="ECO:0000256" key="2">
    <source>
        <dbReference type="ARBA" id="ARBA00023125"/>
    </source>
</evidence>
<evidence type="ECO:0000256" key="3">
    <source>
        <dbReference type="ARBA" id="ARBA00023163"/>
    </source>
</evidence>
<proteinExistence type="predicted"/>
<sequence length="124" mass="14452">MSEATERSIMKSIKEFEKSQFYLNKDLSLNTVAGELGINNRYLSYVINKNKSKDFATYINELRINYIVDRLKNDSSYLKYKISYLADEAGFSSHSRFSITFKKVTGVSPMNFIAYLQQENEEKE</sequence>
<evidence type="ECO:0000313" key="6">
    <source>
        <dbReference type="Proteomes" id="UP000675047"/>
    </source>
</evidence>
<evidence type="ECO:0000259" key="4">
    <source>
        <dbReference type="PROSITE" id="PS01124"/>
    </source>
</evidence>
<evidence type="ECO:0000313" key="5">
    <source>
        <dbReference type="EMBL" id="MBP4138555.1"/>
    </source>
</evidence>
<feature type="domain" description="HTH araC/xylS-type" evidence="4">
    <location>
        <begin position="7"/>
        <end position="115"/>
    </location>
</feature>
<dbReference type="PANTHER" id="PTHR43280">
    <property type="entry name" value="ARAC-FAMILY TRANSCRIPTIONAL REGULATOR"/>
    <property type="match status" value="1"/>
</dbReference>
<dbReference type="EMBL" id="JAGFBV010000015">
    <property type="protein sequence ID" value="MBP4138555.1"/>
    <property type="molecule type" value="Genomic_DNA"/>
</dbReference>
<dbReference type="GO" id="GO:0043565">
    <property type="term" value="F:sequence-specific DNA binding"/>
    <property type="evidence" value="ECO:0007669"/>
    <property type="project" value="InterPro"/>
</dbReference>
<accession>A0A940X8P3</accession>
<organism evidence="5 6">
    <name type="scientific">Flavobacterium geliluteum</name>
    <dbReference type="NCBI Taxonomy" id="2816120"/>
    <lineage>
        <taxon>Bacteria</taxon>
        <taxon>Pseudomonadati</taxon>
        <taxon>Bacteroidota</taxon>
        <taxon>Flavobacteriia</taxon>
        <taxon>Flavobacteriales</taxon>
        <taxon>Flavobacteriaceae</taxon>
        <taxon>Flavobacterium</taxon>
    </lineage>
</organism>
<protein>
    <submittedName>
        <fullName evidence="5">Helix-turn-helix transcriptional regulator</fullName>
    </submittedName>
</protein>
<dbReference type="Gene3D" id="1.10.10.60">
    <property type="entry name" value="Homeodomain-like"/>
    <property type="match status" value="2"/>
</dbReference>
<comment type="caution">
    <text evidence="5">The sequence shown here is derived from an EMBL/GenBank/DDBJ whole genome shotgun (WGS) entry which is preliminary data.</text>
</comment>
<dbReference type="PANTHER" id="PTHR43280:SF2">
    <property type="entry name" value="HTH-TYPE TRANSCRIPTIONAL REGULATOR EXSA"/>
    <property type="match status" value="1"/>
</dbReference>
<dbReference type="InterPro" id="IPR009057">
    <property type="entry name" value="Homeodomain-like_sf"/>
</dbReference>
<dbReference type="Pfam" id="PF12833">
    <property type="entry name" value="HTH_18"/>
    <property type="match status" value="1"/>
</dbReference>
<gene>
    <name evidence="5" type="ORF">J3495_10685</name>
</gene>
<name>A0A940X8P3_9FLAO</name>
<dbReference type="SUPFAM" id="SSF46689">
    <property type="entry name" value="Homeodomain-like"/>
    <property type="match status" value="1"/>
</dbReference>
<dbReference type="PROSITE" id="PS01124">
    <property type="entry name" value="HTH_ARAC_FAMILY_2"/>
    <property type="match status" value="1"/>
</dbReference>
<dbReference type="SMART" id="SM00342">
    <property type="entry name" value="HTH_ARAC"/>
    <property type="match status" value="1"/>
</dbReference>
<dbReference type="Proteomes" id="UP000675047">
    <property type="component" value="Unassembled WGS sequence"/>
</dbReference>
<dbReference type="InterPro" id="IPR018060">
    <property type="entry name" value="HTH_AraC"/>
</dbReference>
<dbReference type="GO" id="GO:0003700">
    <property type="term" value="F:DNA-binding transcription factor activity"/>
    <property type="evidence" value="ECO:0007669"/>
    <property type="project" value="InterPro"/>
</dbReference>
<reference evidence="5 6" key="1">
    <citation type="submission" date="2021-03" db="EMBL/GenBank/DDBJ databases">
        <title>Flavobacterium Flabelliformis Sp. Nov. And Flavobacterium Geliluteum Sp. Nov., Two Novel Multidrug Resistant Psychrophilic Species Isolated From Antarctica.</title>
        <authorList>
            <person name="Kralova S."/>
            <person name="Busse H.J."/>
            <person name="Bezdicek M."/>
            <person name="Nykrynova M."/>
            <person name="Kroupova E."/>
            <person name="Krsek D."/>
            <person name="Sedlacek I."/>
        </authorList>
    </citation>
    <scope>NUCLEOTIDE SEQUENCE [LARGE SCALE GENOMIC DNA]</scope>
    <source>
        <strain evidence="5 6">P7388</strain>
    </source>
</reference>
<evidence type="ECO:0000256" key="1">
    <source>
        <dbReference type="ARBA" id="ARBA00023015"/>
    </source>
</evidence>
<keyword evidence="6" id="KW-1185">Reference proteome</keyword>
<keyword evidence="1" id="KW-0805">Transcription regulation</keyword>
<keyword evidence="3" id="KW-0804">Transcription</keyword>